<name>A0A1X2GY67_9FUNG</name>
<gene>
    <name evidence="3" type="ORF">DM01DRAFT_1403424</name>
</gene>
<proteinExistence type="predicted"/>
<dbReference type="PANTHER" id="PTHR15204:SF0">
    <property type="entry name" value="LARGE PROLINE-RICH PROTEIN BAG6"/>
    <property type="match status" value="1"/>
</dbReference>
<dbReference type="AlphaFoldDB" id="A0A1X2GY67"/>
<reference evidence="3 4" key="1">
    <citation type="submission" date="2016-07" db="EMBL/GenBank/DDBJ databases">
        <title>Pervasive Adenine N6-methylation of Active Genes in Fungi.</title>
        <authorList>
            <consortium name="DOE Joint Genome Institute"/>
            <person name="Mondo S.J."/>
            <person name="Dannebaum R.O."/>
            <person name="Kuo R.C."/>
            <person name="Labutti K."/>
            <person name="Haridas S."/>
            <person name="Kuo A."/>
            <person name="Salamov A."/>
            <person name="Ahrendt S.R."/>
            <person name="Lipzen A."/>
            <person name="Sullivan W."/>
            <person name="Andreopoulos W.B."/>
            <person name="Clum A."/>
            <person name="Lindquist E."/>
            <person name="Daum C."/>
            <person name="Ramamoorthy G.K."/>
            <person name="Gryganskyi A."/>
            <person name="Culley D."/>
            <person name="Magnuson J.K."/>
            <person name="James T.Y."/>
            <person name="O'Malley M.A."/>
            <person name="Stajich J.E."/>
            <person name="Spatafora J.W."/>
            <person name="Visel A."/>
            <person name="Grigoriev I.V."/>
        </authorList>
    </citation>
    <scope>NUCLEOTIDE SEQUENCE [LARGE SCALE GENOMIC DNA]</scope>
    <source>
        <strain evidence="3 4">NRRL 3301</strain>
    </source>
</reference>
<sequence>MTDEQQTRNEEVLIGLQIKTMEQPTQSVTLPRNSSVLELKNVIQTILDVECGRQRLIFQGKVLKDDKNLMDYANLEDGKVVHLVIRPLDAPHNPLNDEPANQRRTFRQRSAGGQPFGLPNRMPMMEGITFITLDAHIGGSGADHPSIASLLQGLTSANLVPSATSTQRTAATNATPSLNSASSLFPGLFNRTFERRRSQESTNVNTAVNNANDANNPSTNSSTSPHSRFPQSSVEMRLSRTIAYIRNVRNILNAPADQQMSQIPYTSASSADFIQEIRGMLRGDGHSQSHQVGMVMNELADLMEQGAPWLRETAQELQSSVQDVSDNTNLFRRVLRAARIVQGMSLIHHFLGSVLASADMDGRRSQSNQDANFVLSSLAPWTSSTTTTTSTATATSTPASEPARTTRRSSSSNRTETLALPLDSASSSSQPATRGSKRRASSSKPSDSAKRHQKGKQKESKDKTD</sequence>
<dbReference type="OrthoDB" id="419317at2759"/>
<dbReference type="PANTHER" id="PTHR15204">
    <property type="entry name" value="LARGE PROLINE-RICH PROTEIN BAG6"/>
    <property type="match status" value="1"/>
</dbReference>
<dbReference type="EMBL" id="MCGT01000001">
    <property type="protein sequence ID" value="ORX63033.1"/>
    <property type="molecule type" value="Genomic_DNA"/>
</dbReference>
<dbReference type="InterPro" id="IPR029071">
    <property type="entry name" value="Ubiquitin-like_domsf"/>
</dbReference>
<dbReference type="GO" id="GO:0031593">
    <property type="term" value="F:polyubiquitin modification-dependent protein binding"/>
    <property type="evidence" value="ECO:0007669"/>
    <property type="project" value="TreeGrafter"/>
</dbReference>
<evidence type="ECO:0000313" key="3">
    <source>
        <dbReference type="EMBL" id="ORX63033.1"/>
    </source>
</evidence>
<feature type="compositionally biased region" description="Low complexity" evidence="1">
    <location>
        <begin position="201"/>
        <end position="225"/>
    </location>
</feature>
<dbReference type="Gene3D" id="3.10.20.90">
    <property type="entry name" value="Phosphatidylinositol 3-kinase Catalytic Subunit, Chain A, domain 1"/>
    <property type="match status" value="1"/>
</dbReference>
<comment type="caution">
    <text evidence="3">The sequence shown here is derived from an EMBL/GenBank/DDBJ whole genome shotgun (WGS) entry which is preliminary data.</text>
</comment>
<dbReference type="Pfam" id="PF00240">
    <property type="entry name" value="ubiquitin"/>
    <property type="match status" value="1"/>
</dbReference>
<evidence type="ECO:0000313" key="4">
    <source>
        <dbReference type="Proteomes" id="UP000242146"/>
    </source>
</evidence>
<dbReference type="Proteomes" id="UP000242146">
    <property type="component" value="Unassembled WGS sequence"/>
</dbReference>
<dbReference type="GO" id="GO:0071818">
    <property type="term" value="C:BAT3 complex"/>
    <property type="evidence" value="ECO:0007669"/>
    <property type="project" value="TreeGrafter"/>
</dbReference>
<feature type="region of interest" description="Disordered" evidence="1">
    <location>
        <begin position="383"/>
        <end position="465"/>
    </location>
</feature>
<feature type="compositionally biased region" description="Basic and acidic residues" evidence="1">
    <location>
        <begin position="456"/>
        <end position="465"/>
    </location>
</feature>
<dbReference type="InterPro" id="IPR000626">
    <property type="entry name" value="Ubiquitin-like_dom"/>
</dbReference>
<dbReference type="GO" id="GO:0051787">
    <property type="term" value="F:misfolded protein binding"/>
    <property type="evidence" value="ECO:0007669"/>
    <property type="project" value="TreeGrafter"/>
</dbReference>
<dbReference type="SMART" id="SM00213">
    <property type="entry name" value="UBQ"/>
    <property type="match status" value="1"/>
</dbReference>
<feature type="compositionally biased region" description="Low complexity" evidence="1">
    <location>
        <begin position="383"/>
        <end position="432"/>
    </location>
</feature>
<dbReference type="PROSITE" id="PS50053">
    <property type="entry name" value="UBIQUITIN_2"/>
    <property type="match status" value="1"/>
</dbReference>
<dbReference type="GO" id="GO:0036503">
    <property type="term" value="P:ERAD pathway"/>
    <property type="evidence" value="ECO:0007669"/>
    <property type="project" value="TreeGrafter"/>
</dbReference>
<dbReference type="STRING" id="101127.A0A1X2GY67"/>
<organism evidence="3 4">
    <name type="scientific">Hesseltinella vesiculosa</name>
    <dbReference type="NCBI Taxonomy" id="101127"/>
    <lineage>
        <taxon>Eukaryota</taxon>
        <taxon>Fungi</taxon>
        <taxon>Fungi incertae sedis</taxon>
        <taxon>Mucoromycota</taxon>
        <taxon>Mucoromycotina</taxon>
        <taxon>Mucoromycetes</taxon>
        <taxon>Mucorales</taxon>
        <taxon>Cunninghamellaceae</taxon>
        <taxon>Hesseltinella</taxon>
    </lineage>
</organism>
<accession>A0A1X2GY67</accession>
<feature type="domain" description="Ubiquitin-like" evidence="2">
    <location>
        <begin position="14"/>
        <end position="90"/>
    </location>
</feature>
<evidence type="ECO:0000256" key="1">
    <source>
        <dbReference type="SAM" id="MobiDB-lite"/>
    </source>
</evidence>
<dbReference type="SUPFAM" id="SSF54236">
    <property type="entry name" value="Ubiquitin-like"/>
    <property type="match status" value="1"/>
</dbReference>
<keyword evidence="4" id="KW-1185">Reference proteome</keyword>
<feature type="region of interest" description="Disordered" evidence="1">
    <location>
        <begin position="196"/>
        <end position="233"/>
    </location>
</feature>
<evidence type="ECO:0000259" key="2">
    <source>
        <dbReference type="PROSITE" id="PS50053"/>
    </source>
</evidence>
<protein>
    <recommendedName>
        <fullName evidence="2">Ubiquitin-like domain-containing protein</fullName>
    </recommendedName>
</protein>